<keyword evidence="3 8" id="KW-0813">Transport</keyword>
<accession>A0AAV5K931</accession>
<dbReference type="InterPro" id="IPR050549">
    <property type="entry name" value="MFS_Trehalose_Transporter"/>
</dbReference>
<evidence type="ECO:0000256" key="7">
    <source>
        <dbReference type="ARBA" id="ARBA00023136"/>
    </source>
</evidence>
<name>A0AAV5K931_9ROSI</name>
<keyword evidence="5 9" id="KW-0812">Transmembrane</keyword>
<sequence>MERETQRQLHTSLLDEECSSTYGIQNGGSSVTAAVVLSTFIAVCGSYVFGASVGYSSPAESGIRSDLGLSVAEYSIFGSILTIGAMLGAAMSGKIADVVGQRIAMGISEILCIIGWLAIFLSKNAWPLDLGRLLTGIGVGSLSYLVPVYIADVTPKNLRGGFANFHQFMITFGTAMTYILGTVVSWRILALIGTIPCLVHLVGLFMIPESPRWLAKTGRHREFEVTLQNLRGANSDISQEANQIKDYTELLEQLPKARILGLFQRTYSWSLIVGVGLMLLRQLGGVSAISFYASSIFEAAGFSATIGTIVMAAVQIVMIILSVFLTDKSGRRVLLMVSASGTCLGCLLVGLAFSLQDIHWCKAFAPILAFVGILVYSAFFGVGLAAIPWLLMSEIFPVNVKGSAGSLVSMVNWFTSWIVTFVFNFSMEWSSAGTFYIFAGIGGLTVIFVAKMVPETKRRTLEEIQAAMNPLAERR</sequence>
<comment type="caution">
    <text evidence="11">The sequence shown here is derived from an EMBL/GenBank/DDBJ whole genome shotgun (WGS) entry which is preliminary data.</text>
</comment>
<feature type="transmembrane region" description="Helical" evidence="9">
    <location>
        <begin position="299"/>
        <end position="326"/>
    </location>
</feature>
<protein>
    <recommendedName>
        <fullName evidence="10">Major facilitator superfamily (MFS) profile domain-containing protein</fullName>
    </recommendedName>
</protein>
<dbReference type="Proteomes" id="UP001054252">
    <property type="component" value="Unassembled WGS sequence"/>
</dbReference>
<dbReference type="NCBIfam" id="TIGR00879">
    <property type="entry name" value="SP"/>
    <property type="match status" value="1"/>
</dbReference>
<comment type="subcellular location">
    <subcellularLocation>
        <location evidence="1">Membrane</location>
        <topology evidence="1">Multi-pass membrane protein</topology>
    </subcellularLocation>
</comment>
<dbReference type="PRINTS" id="PR00171">
    <property type="entry name" value="SUGRTRNSPORT"/>
</dbReference>
<feature type="transmembrane region" description="Helical" evidence="9">
    <location>
        <begin position="429"/>
        <end position="450"/>
    </location>
</feature>
<dbReference type="GO" id="GO:0051119">
    <property type="term" value="F:sugar transmembrane transporter activity"/>
    <property type="evidence" value="ECO:0007669"/>
    <property type="project" value="InterPro"/>
</dbReference>
<feature type="transmembrane region" description="Helical" evidence="9">
    <location>
        <begin position="31"/>
        <end position="51"/>
    </location>
</feature>
<evidence type="ECO:0000313" key="12">
    <source>
        <dbReference type="Proteomes" id="UP001054252"/>
    </source>
</evidence>
<feature type="transmembrane region" description="Helical" evidence="9">
    <location>
        <begin position="133"/>
        <end position="150"/>
    </location>
</feature>
<keyword evidence="6 9" id="KW-1133">Transmembrane helix</keyword>
<feature type="transmembrane region" description="Helical" evidence="9">
    <location>
        <begin position="404"/>
        <end position="423"/>
    </location>
</feature>
<feature type="transmembrane region" description="Helical" evidence="9">
    <location>
        <begin position="103"/>
        <end position="121"/>
    </location>
</feature>
<dbReference type="PANTHER" id="PTHR48021">
    <property type="match status" value="1"/>
</dbReference>
<proteinExistence type="inferred from homology"/>
<dbReference type="GO" id="GO:0016020">
    <property type="term" value="C:membrane"/>
    <property type="evidence" value="ECO:0007669"/>
    <property type="project" value="UniProtKB-SubCell"/>
</dbReference>
<evidence type="ECO:0000256" key="4">
    <source>
        <dbReference type="ARBA" id="ARBA00022597"/>
    </source>
</evidence>
<dbReference type="InterPro" id="IPR020846">
    <property type="entry name" value="MFS_dom"/>
</dbReference>
<feature type="transmembrane region" description="Helical" evidence="9">
    <location>
        <begin position="266"/>
        <end position="293"/>
    </location>
</feature>
<gene>
    <name evidence="11" type="ORF">SLEP1_g30687</name>
</gene>
<dbReference type="CDD" id="cd17358">
    <property type="entry name" value="MFS_GLUT6_8_Class3_like"/>
    <property type="match status" value="1"/>
</dbReference>
<dbReference type="SUPFAM" id="SSF103473">
    <property type="entry name" value="MFS general substrate transporter"/>
    <property type="match status" value="1"/>
</dbReference>
<keyword evidence="4" id="KW-0762">Sugar transport</keyword>
<dbReference type="InterPro" id="IPR044775">
    <property type="entry name" value="MFS_ERD6/Tret1-like"/>
</dbReference>
<evidence type="ECO:0000256" key="1">
    <source>
        <dbReference type="ARBA" id="ARBA00004141"/>
    </source>
</evidence>
<dbReference type="PROSITE" id="PS50850">
    <property type="entry name" value="MFS"/>
    <property type="match status" value="1"/>
</dbReference>
<dbReference type="PANTHER" id="PTHR48021:SF3">
    <property type="entry name" value="MAJOR FACILITATOR SUPERFAMILY (MFS) PROFILE DOMAIN-CONTAINING PROTEIN"/>
    <property type="match status" value="1"/>
</dbReference>
<feature type="transmembrane region" description="Helical" evidence="9">
    <location>
        <begin position="333"/>
        <end position="355"/>
    </location>
</feature>
<evidence type="ECO:0000256" key="9">
    <source>
        <dbReference type="SAM" id="Phobius"/>
    </source>
</evidence>
<evidence type="ECO:0000256" key="2">
    <source>
        <dbReference type="ARBA" id="ARBA00010992"/>
    </source>
</evidence>
<keyword evidence="12" id="KW-1185">Reference proteome</keyword>
<evidence type="ECO:0000259" key="10">
    <source>
        <dbReference type="PROSITE" id="PS50850"/>
    </source>
</evidence>
<evidence type="ECO:0000256" key="5">
    <source>
        <dbReference type="ARBA" id="ARBA00022692"/>
    </source>
</evidence>
<feature type="transmembrane region" description="Helical" evidence="9">
    <location>
        <begin position="162"/>
        <end position="180"/>
    </location>
</feature>
<dbReference type="AlphaFoldDB" id="A0AAV5K931"/>
<dbReference type="InterPro" id="IPR005828">
    <property type="entry name" value="MFS_sugar_transport-like"/>
</dbReference>
<dbReference type="InterPro" id="IPR036259">
    <property type="entry name" value="MFS_trans_sf"/>
</dbReference>
<keyword evidence="7 9" id="KW-0472">Membrane</keyword>
<organism evidence="11 12">
    <name type="scientific">Rubroshorea leprosula</name>
    <dbReference type="NCBI Taxonomy" id="152421"/>
    <lineage>
        <taxon>Eukaryota</taxon>
        <taxon>Viridiplantae</taxon>
        <taxon>Streptophyta</taxon>
        <taxon>Embryophyta</taxon>
        <taxon>Tracheophyta</taxon>
        <taxon>Spermatophyta</taxon>
        <taxon>Magnoliopsida</taxon>
        <taxon>eudicotyledons</taxon>
        <taxon>Gunneridae</taxon>
        <taxon>Pentapetalae</taxon>
        <taxon>rosids</taxon>
        <taxon>malvids</taxon>
        <taxon>Malvales</taxon>
        <taxon>Dipterocarpaceae</taxon>
        <taxon>Rubroshorea</taxon>
    </lineage>
</organism>
<reference evidence="11 12" key="1">
    <citation type="journal article" date="2021" name="Commun. Biol.">
        <title>The genome of Shorea leprosula (Dipterocarpaceae) highlights the ecological relevance of drought in aseasonal tropical rainforests.</title>
        <authorList>
            <person name="Ng K.K.S."/>
            <person name="Kobayashi M.J."/>
            <person name="Fawcett J.A."/>
            <person name="Hatakeyama M."/>
            <person name="Paape T."/>
            <person name="Ng C.H."/>
            <person name="Ang C.C."/>
            <person name="Tnah L.H."/>
            <person name="Lee C.T."/>
            <person name="Nishiyama T."/>
            <person name="Sese J."/>
            <person name="O'Brien M.J."/>
            <person name="Copetti D."/>
            <person name="Mohd Noor M.I."/>
            <person name="Ong R.C."/>
            <person name="Putra M."/>
            <person name="Sireger I.Z."/>
            <person name="Indrioko S."/>
            <person name="Kosugi Y."/>
            <person name="Izuno A."/>
            <person name="Isagi Y."/>
            <person name="Lee S.L."/>
            <person name="Shimizu K.K."/>
        </authorList>
    </citation>
    <scope>NUCLEOTIDE SEQUENCE [LARGE SCALE GENOMIC DNA]</scope>
    <source>
        <strain evidence="11">214</strain>
    </source>
</reference>
<evidence type="ECO:0000256" key="3">
    <source>
        <dbReference type="ARBA" id="ARBA00022448"/>
    </source>
</evidence>
<feature type="domain" description="Major facilitator superfamily (MFS) profile" evidence="10">
    <location>
        <begin position="38"/>
        <end position="457"/>
    </location>
</feature>
<feature type="transmembrane region" description="Helical" evidence="9">
    <location>
        <begin position="186"/>
        <end position="207"/>
    </location>
</feature>
<comment type="similarity">
    <text evidence="2 8">Belongs to the major facilitator superfamily. Sugar transporter (TC 2.A.1.1) family.</text>
</comment>
<dbReference type="FunFam" id="1.20.1250.20:FF:000043">
    <property type="entry name" value="sugar transporter ERD6-like 6"/>
    <property type="match status" value="1"/>
</dbReference>
<dbReference type="Gene3D" id="1.20.1250.20">
    <property type="entry name" value="MFS general substrate transporter like domains"/>
    <property type="match status" value="1"/>
</dbReference>
<evidence type="ECO:0000256" key="6">
    <source>
        <dbReference type="ARBA" id="ARBA00022989"/>
    </source>
</evidence>
<evidence type="ECO:0000313" key="11">
    <source>
        <dbReference type="EMBL" id="GKV20587.1"/>
    </source>
</evidence>
<feature type="transmembrane region" description="Helical" evidence="9">
    <location>
        <begin position="71"/>
        <end position="91"/>
    </location>
</feature>
<dbReference type="EMBL" id="BPVZ01000055">
    <property type="protein sequence ID" value="GKV20587.1"/>
    <property type="molecule type" value="Genomic_DNA"/>
</dbReference>
<evidence type="ECO:0000256" key="8">
    <source>
        <dbReference type="RuleBase" id="RU003346"/>
    </source>
</evidence>
<feature type="transmembrane region" description="Helical" evidence="9">
    <location>
        <begin position="367"/>
        <end position="392"/>
    </location>
</feature>
<dbReference type="InterPro" id="IPR003663">
    <property type="entry name" value="Sugar/inositol_transpt"/>
</dbReference>
<dbReference type="Pfam" id="PF00083">
    <property type="entry name" value="Sugar_tr"/>
    <property type="match status" value="1"/>
</dbReference>